<name>F1T5H3_9ACTN</name>
<keyword evidence="3" id="KW-0121">Carboxypeptidase</keyword>
<keyword evidence="3" id="KW-0645">Protease</keyword>
<dbReference type="EMBL" id="ACGK02000001">
    <property type="protein sequence ID" value="EGF23118.1"/>
    <property type="molecule type" value="Genomic_DNA"/>
</dbReference>
<dbReference type="eggNOG" id="COG1686">
    <property type="taxonomic scope" value="Bacteria"/>
</dbReference>
<protein>
    <submittedName>
        <fullName evidence="3">Serine-type D-Ala-D-Ala carboxypeptidase</fullName>
    </submittedName>
</protein>
<feature type="domain" description="Peptidase S11 D-alanyl-D-alanine carboxypeptidase A N-terminal" evidence="2">
    <location>
        <begin position="64"/>
        <end position="294"/>
    </location>
</feature>
<keyword evidence="1" id="KW-1133">Transmembrane helix</keyword>
<dbReference type="SUPFAM" id="SSF56601">
    <property type="entry name" value="beta-lactamase/transpeptidase-like"/>
    <property type="match status" value="1"/>
</dbReference>
<dbReference type="InterPro" id="IPR012338">
    <property type="entry name" value="Beta-lactam/transpept-like"/>
</dbReference>
<dbReference type="Gene3D" id="3.40.710.10">
    <property type="entry name" value="DD-peptidase/beta-lactamase superfamily"/>
    <property type="match status" value="1"/>
</dbReference>
<evidence type="ECO:0000256" key="1">
    <source>
        <dbReference type="SAM" id="Phobius"/>
    </source>
</evidence>
<keyword evidence="4" id="KW-1185">Reference proteome</keyword>
<organism evidence="3 4">
    <name type="scientific">Fannyhessea vaginae DSM 15829</name>
    <dbReference type="NCBI Taxonomy" id="525256"/>
    <lineage>
        <taxon>Bacteria</taxon>
        <taxon>Bacillati</taxon>
        <taxon>Actinomycetota</taxon>
        <taxon>Coriobacteriia</taxon>
        <taxon>Coriobacteriales</taxon>
        <taxon>Atopobiaceae</taxon>
        <taxon>Fannyhessea</taxon>
    </lineage>
</organism>
<dbReference type="GO" id="GO:0006508">
    <property type="term" value="P:proteolysis"/>
    <property type="evidence" value="ECO:0007669"/>
    <property type="project" value="InterPro"/>
</dbReference>
<keyword evidence="1" id="KW-0472">Membrane</keyword>
<dbReference type="Proteomes" id="UP000005947">
    <property type="component" value="Unassembled WGS sequence"/>
</dbReference>
<evidence type="ECO:0000313" key="4">
    <source>
        <dbReference type="Proteomes" id="UP000005947"/>
    </source>
</evidence>
<keyword evidence="3" id="KW-0378">Hydrolase</keyword>
<sequence length="315" mass="35507">MEKQSKNKRNTLLIVCVIVFAMLFVIFGLLRNRIFQSSIVRNVSDKIDFIVNTKQLKIPDDALAFSVYDMNANTYLFYEGAGQEPTVASLSKLFAIDYALSKVKLDDVFEANDETLKLVPAGSSMANLTRGTYTAKQIMQAMLVPSGNDAAYVMAYNIGKMDLGAGHSAKEYINHFVKSLRTYLAREGYGKTDLYDPSGFSMQATTNLDDINRVTLKLLDYDFVKECMGESSFTITTKQGNFTWKNTNEFLDKESLFYNRYIKGVKTGTFASSYNIIALYENNGKRYLIICLAAHSNKDRYQAVQAAINTIIEKR</sequence>
<dbReference type="OrthoDB" id="3530815at2"/>
<gene>
    <name evidence="3" type="ORF">HMPREF0091_10065</name>
</gene>
<dbReference type="InterPro" id="IPR001967">
    <property type="entry name" value="Peptidase_S11_N"/>
</dbReference>
<evidence type="ECO:0000313" key="3">
    <source>
        <dbReference type="EMBL" id="EGF23118.1"/>
    </source>
</evidence>
<dbReference type="RefSeq" id="WP_006302173.1">
    <property type="nucleotide sequence ID" value="NZ_ACGK02000001.1"/>
</dbReference>
<feature type="transmembrane region" description="Helical" evidence="1">
    <location>
        <begin position="12"/>
        <end position="30"/>
    </location>
</feature>
<dbReference type="AlphaFoldDB" id="F1T5H3"/>
<reference evidence="3 4" key="1">
    <citation type="submission" date="2011-02" db="EMBL/GenBank/DDBJ databases">
        <authorList>
            <person name="Muzny D."/>
            <person name="Qin X."/>
            <person name="Buhay C."/>
            <person name="Dugan-Rocha S."/>
            <person name="Ding Y."/>
            <person name="Chen G."/>
            <person name="Hawes A."/>
            <person name="Holder M."/>
            <person name="Jhangiani S."/>
            <person name="Johnson A."/>
            <person name="Khan Z."/>
            <person name="Li Z."/>
            <person name="Liu W."/>
            <person name="Liu X."/>
            <person name="Perez L."/>
            <person name="Shen H."/>
            <person name="Wang Q."/>
            <person name="Watt J."/>
            <person name="Xi L."/>
            <person name="Xin Y."/>
            <person name="Zhou J."/>
            <person name="Deng J."/>
            <person name="Jiang H."/>
            <person name="Liu Y."/>
            <person name="Qu J."/>
            <person name="Song X.-Z."/>
            <person name="Zhang L."/>
            <person name="Villasana D."/>
            <person name="Johnson A."/>
            <person name="Liu J."/>
            <person name="Liyanage D."/>
            <person name="Lorensuhewa L."/>
            <person name="Robinson T."/>
            <person name="Song A."/>
            <person name="Song B.-B."/>
            <person name="Dinh H."/>
            <person name="Thornton R."/>
            <person name="Coyle M."/>
            <person name="Francisco L."/>
            <person name="Jackson L."/>
            <person name="Javaid M."/>
            <person name="Korchina V."/>
            <person name="Kovar C."/>
            <person name="Mata R."/>
            <person name="Mathew T."/>
            <person name="Ngo R."/>
            <person name="Nguyen L."/>
            <person name="Nguyen N."/>
            <person name="Okwuonu G."/>
            <person name="Ongeri F."/>
            <person name="Pham C."/>
            <person name="Simmons D."/>
            <person name="Wilczek-Boney K."/>
            <person name="Hale W."/>
            <person name="Jakkamsetti A."/>
            <person name="Pham P."/>
            <person name="Ruth R."/>
            <person name="San Lucas F."/>
            <person name="Warren J."/>
            <person name="Zhang J."/>
            <person name="Zhao Z."/>
            <person name="Zhou C."/>
            <person name="Zhu D."/>
            <person name="Lee S."/>
            <person name="Bess C."/>
            <person name="Blankenburg K."/>
            <person name="Forbes L."/>
            <person name="Fu Q."/>
            <person name="Gubbala S."/>
            <person name="Hirani K."/>
            <person name="Jayaseelan J.C."/>
            <person name="Lara F."/>
            <person name="Munidasa M."/>
            <person name="Palculict T."/>
            <person name="Patil S."/>
            <person name="Pu L.-L."/>
            <person name="Saada N."/>
            <person name="Tang L."/>
            <person name="Weissenberger G."/>
            <person name="Zhu Y."/>
            <person name="Hemphill L."/>
            <person name="Shang Y."/>
            <person name="Youmans B."/>
            <person name="Ayvaz T."/>
            <person name="Ross M."/>
            <person name="Santibanez J."/>
            <person name="Aqrawi P."/>
            <person name="Gross S."/>
            <person name="Joshi V."/>
            <person name="Fowler G."/>
            <person name="Nazareth L."/>
            <person name="Reid J."/>
            <person name="Worley K."/>
            <person name="Petrosino J."/>
            <person name="Highlander S."/>
            <person name="Gibbs R."/>
        </authorList>
    </citation>
    <scope>NUCLEOTIDE SEQUENCE [LARGE SCALE GENOMIC DNA]</scope>
    <source>
        <strain evidence="3 4">DSM 15829</strain>
    </source>
</reference>
<dbReference type="GO" id="GO:0009002">
    <property type="term" value="F:serine-type D-Ala-D-Ala carboxypeptidase activity"/>
    <property type="evidence" value="ECO:0007669"/>
    <property type="project" value="InterPro"/>
</dbReference>
<dbReference type="GeneID" id="93210813"/>
<keyword evidence="1" id="KW-0812">Transmembrane</keyword>
<evidence type="ECO:0000259" key="2">
    <source>
        <dbReference type="Pfam" id="PF00768"/>
    </source>
</evidence>
<accession>F1T5H3</accession>
<proteinExistence type="predicted"/>
<comment type="caution">
    <text evidence="3">The sequence shown here is derived from an EMBL/GenBank/DDBJ whole genome shotgun (WGS) entry which is preliminary data.</text>
</comment>
<dbReference type="Pfam" id="PF00768">
    <property type="entry name" value="Peptidase_S11"/>
    <property type="match status" value="1"/>
</dbReference>